<dbReference type="EMBL" id="FOYL01000002">
    <property type="protein sequence ID" value="SFR06909.1"/>
    <property type="molecule type" value="Genomic_DNA"/>
</dbReference>
<dbReference type="PANTHER" id="PTHR43857:SF1">
    <property type="entry name" value="YJGH FAMILY PROTEIN"/>
    <property type="match status" value="1"/>
</dbReference>
<dbReference type="CDD" id="cd00448">
    <property type="entry name" value="YjgF_YER057c_UK114_family"/>
    <property type="match status" value="1"/>
</dbReference>
<dbReference type="Proteomes" id="UP000198583">
    <property type="component" value="Unassembled WGS sequence"/>
</dbReference>
<protein>
    <submittedName>
        <fullName evidence="1">Enamine deaminase RidA, house cleaning of reactive enamine intermediates, YjgF/YER057c/UK114 family</fullName>
    </submittedName>
</protein>
<dbReference type="SUPFAM" id="SSF55298">
    <property type="entry name" value="YjgF-like"/>
    <property type="match status" value="1"/>
</dbReference>
<evidence type="ECO:0000313" key="2">
    <source>
        <dbReference type="Proteomes" id="UP000198583"/>
    </source>
</evidence>
<accession>A0A1I6DN96</accession>
<evidence type="ECO:0000313" key="1">
    <source>
        <dbReference type="EMBL" id="SFR06909.1"/>
    </source>
</evidence>
<dbReference type="PANTHER" id="PTHR43857">
    <property type="entry name" value="BLR7761 PROTEIN"/>
    <property type="match status" value="1"/>
</dbReference>
<gene>
    <name evidence="1" type="ORF">SAMN04488564_1021104</name>
</gene>
<keyword evidence="2" id="KW-1185">Reference proteome</keyword>
<dbReference type="Gene3D" id="3.30.1330.40">
    <property type="entry name" value="RutC-like"/>
    <property type="match status" value="1"/>
</dbReference>
<dbReference type="STRING" id="84724.SAMN04488564_1021104"/>
<dbReference type="AlphaFoldDB" id="A0A1I6DN96"/>
<dbReference type="InterPro" id="IPR035959">
    <property type="entry name" value="RutC-like_sf"/>
</dbReference>
<proteinExistence type="predicted"/>
<name>A0A1I6DN96_9PSEU</name>
<dbReference type="RefSeq" id="WP_093590590.1">
    <property type="nucleotide sequence ID" value="NZ_FOYL01000002.1"/>
</dbReference>
<dbReference type="InterPro" id="IPR006175">
    <property type="entry name" value="YjgF/YER057c/UK114"/>
</dbReference>
<dbReference type="OrthoDB" id="3212792at2"/>
<reference evidence="2" key="1">
    <citation type="submission" date="2016-10" db="EMBL/GenBank/DDBJ databases">
        <authorList>
            <person name="Varghese N."/>
            <person name="Submissions S."/>
        </authorList>
    </citation>
    <scope>NUCLEOTIDE SEQUENCE [LARGE SCALE GENOMIC DNA]</scope>
    <source>
        <strain evidence="2">DSM 44232</strain>
    </source>
</reference>
<sequence>MAVTLINPDALPQIDVYHHVAVASGAKTIYLAGQVAWDAEPDLAVQTEQAYVNVHTALQAAGASFKDLVRVRVYVVGWTPDKMPELLKGIENAMTRVGEVAKPPATLIGVATLDVPEHLVEIEATAVID</sequence>
<organism evidence="1 2">
    <name type="scientific">Lentzea waywayandensis</name>
    <dbReference type="NCBI Taxonomy" id="84724"/>
    <lineage>
        <taxon>Bacteria</taxon>
        <taxon>Bacillati</taxon>
        <taxon>Actinomycetota</taxon>
        <taxon>Actinomycetes</taxon>
        <taxon>Pseudonocardiales</taxon>
        <taxon>Pseudonocardiaceae</taxon>
        <taxon>Lentzea</taxon>
    </lineage>
</organism>
<dbReference type="Pfam" id="PF01042">
    <property type="entry name" value="Ribonuc_L-PSP"/>
    <property type="match status" value="1"/>
</dbReference>